<accession>A0AAV6WI02</accession>
<keyword evidence="5" id="KW-0175">Coiled coil</keyword>
<dbReference type="InterPro" id="IPR039306">
    <property type="entry name" value="MYOB"/>
</dbReference>
<evidence type="ECO:0000256" key="7">
    <source>
        <dbReference type="SAM" id="Phobius"/>
    </source>
</evidence>
<feature type="domain" description="GTD-binding" evidence="8">
    <location>
        <begin position="868"/>
        <end position="966"/>
    </location>
</feature>
<gene>
    <name evidence="9" type="ORF">BUALT_Bualt13G0017600</name>
</gene>
<dbReference type="PANTHER" id="PTHR31448:SF55">
    <property type="entry name" value="MYOSIN-BINDING PROTEIN 3-LIKE ISOFORM X1"/>
    <property type="match status" value="1"/>
</dbReference>
<sequence>MEGQWSLRWRLHGGEGDTQWQIWDGGGGATASLDDGSGRDLRRDFLAGLAKFERVKIAIYNLVRSIAGDYKFVMAAEISSVKKKKPPGFMTLLSSAACEWFLIFLLFLDALFSYLLTKFAHYCDLETPCPLCSRIDHFFGEKKPGCCWSLLCSNHKEEISSLVSCSIHSKLVDVNGMCEECLMPIAMQNKSNSESYKLLVGKLWVDVERSAIQNLMLNKSIRAGSSARKTCSCCNKTWRTKSNAERLLELTPVGLGAKANIKPPLPRVPGRSRFSRRNSFMRLRDIFTGQISSETLSDVGYSKLKISSDSESEVPISEDDDDAGSSCSNYSKPEYNVVSSEKQTYQGSEVEPLILDQPDLLDLSEGKNVNSLFWDGFMENDLRELNWADSYHKPSPHLTEELISLDVHQPSDMGGGSFGATAEISNVSLPHMSALSVLSELLSLNSVPSSSNTVAITKKTINVGDKEHTSPRIHVRTAEGISLDDAHSSSESTSKNLTDDLTRSTEKRELSRKQALEPIKAEEELKSPLEVFTSEVGLLLKRDSLTQSTEKRELSCKQAFEAIKTEEEMKSLSQVSTSGVDLSKNLTDSLTHSTEKRKLSCKLEVELIKTQEEMKSLSQISASEVGLLSKDLTDNLTRSIEERDLSCKQAVEPIKTEEEMKSLSQVSTSEVGFLSENSTDDSTQSTEKSGLSIKQAVELIKTQEEMKSLSQISTSEEGGLSNNLTDNLTQNTEKSELSHKQAVEPIKTEEEMKSLSQVSTSEVGLLSKNLADNLTQSSERNELSCKQAVEPIKTEEKMKSLSQVSTSEVGLLSKDTSFRACEKQNESNKGEDNDSSSQEITISVSMKRNDSSYESLDEASLNDVEGENNIDRLKRQAEHDRNCLNSLYKELEEERNAAAISANQAMAMITRLQEEKAALHMEALQYLRMMEEQAEYDMEALQRANDLLSEREKELQDLESELEFYKNNFADESGVEDARTETSILEYSKSAENSKENCNCETENNSVSSFEDEKLYVSQCLKKLENKFHLAYCSGKLEEDMSNGLNSEIEETKKSLVLNGNLSHDKENNCHFEKSDKISENGSDTNSAIFEKEIAKLYDRLEALENDRDFIKHASNLLRNGNDGLQLIEEIAHQLQELRKIEFKNR</sequence>
<feature type="region of interest" description="Disordered" evidence="6">
    <location>
        <begin position="465"/>
        <end position="515"/>
    </location>
</feature>
<feature type="region of interest" description="Disordered" evidence="6">
    <location>
        <begin position="310"/>
        <end position="332"/>
    </location>
</feature>
<organism evidence="9 10">
    <name type="scientific">Buddleja alternifolia</name>
    <dbReference type="NCBI Taxonomy" id="168488"/>
    <lineage>
        <taxon>Eukaryota</taxon>
        <taxon>Viridiplantae</taxon>
        <taxon>Streptophyta</taxon>
        <taxon>Embryophyta</taxon>
        <taxon>Tracheophyta</taxon>
        <taxon>Spermatophyta</taxon>
        <taxon>Magnoliopsida</taxon>
        <taxon>eudicotyledons</taxon>
        <taxon>Gunneridae</taxon>
        <taxon>Pentapetalae</taxon>
        <taxon>asterids</taxon>
        <taxon>lamiids</taxon>
        <taxon>Lamiales</taxon>
        <taxon>Scrophulariaceae</taxon>
        <taxon>Buddlejeae</taxon>
        <taxon>Buddleja</taxon>
    </lineage>
</organism>
<name>A0AAV6WI02_9LAMI</name>
<keyword evidence="2 7" id="KW-0812">Transmembrane</keyword>
<comment type="subcellular location">
    <subcellularLocation>
        <location evidence="1">Membrane</location>
        <topology evidence="1">Single-pass membrane protein</topology>
    </subcellularLocation>
</comment>
<evidence type="ECO:0000313" key="9">
    <source>
        <dbReference type="EMBL" id="KAG8370766.1"/>
    </source>
</evidence>
<feature type="compositionally biased region" description="Acidic residues" evidence="6">
    <location>
        <begin position="310"/>
        <end position="323"/>
    </location>
</feature>
<dbReference type="PROSITE" id="PS51775">
    <property type="entry name" value="GTD_BINDING"/>
    <property type="match status" value="1"/>
</dbReference>
<dbReference type="EMBL" id="WHWC01000013">
    <property type="protein sequence ID" value="KAG8370766.1"/>
    <property type="molecule type" value="Genomic_DNA"/>
</dbReference>
<keyword evidence="3 7" id="KW-1133">Transmembrane helix</keyword>
<feature type="region of interest" description="Disordered" evidence="6">
    <location>
        <begin position="817"/>
        <end position="839"/>
    </location>
</feature>
<keyword evidence="4 7" id="KW-0472">Membrane</keyword>
<feature type="coiled-coil region" evidence="5">
    <location>
        <begin position="1087"/>
        <end position="1114"/>
    </location>
</feature>
<dbReference type="Proteomes" id="UP000826271">
    <property type="component" value="Unassembled WGS sequence"/>
</dbReference>
<protein>
    <recommendedName>
        <fullName evidence="8">GTD-binding domain-containing protein</fullName>
    </recommendedName>
</protein>
<feature type="compositionally biased region" description="Polar residues" evidence="6">
    <location>
        <begin position="708"/>
        <end position="732"/>
    </location>
</feature>
<evidence type="ECO:0000256" key="5">
    <source>
        <dbReference type="SAM" id="Coils"/>
    </source>
</evidence>
<evidence type="ECO:0000259" key="8">
    <source>
        <dbReference type="PROSITE" id="PS51775"/>
    </source>
</evidence>
<evidence type="ECO:0000256" key="6">
    <source>
        <dbReference type="SAM" id="MobiDB-lite"/>
    </source>
</evidence>
<dbReference type="PANTHER" id="PTHR31448">
    <property type="entry name" value="MYOSIN-BINDING PROTEIN 2"/>
    <property type="match status" value="1"/>
</dbReference>
<comment type="caution">
    <text evidence="9">The sequence shown here is derived from an EMBL/GenBank/DDBJ whole genome shotgun (WGS) entry which is preliminary data.</text>
</comment>
<feature type="compositionally biased region" description="Basic and acidic residues" evidence="6">
    <location>
        <begin position="817"/>
        <end position="832"/>
    </location>
</feature>
<evidence type="ECO:0000256" key="3">
    <source>
        <dbReference type="ARBA" id="ARBA00022989"/>
    </source>
</evidence>
<feature type="region of interest" description="Disordered" evidence="6">
    <location>
        <begin position="706"/>
        <end position="762"/>
    </location>
</feature>
<feature type="transmembrane region" description="Helical" evidence="7">
    <location>
        <begin position="92"/>
        <end position="116"/>
    </location>
</feature>
<proteinExistence type="predicted"/>
<evidence type="ECO:0000256" key="2">
    <source>
        <dbReference type="ARBA" id="ARBA00022692"/>
    </source>
</evidence>
<feature type="compositionally biased region" description="Polar residues" evidence="6">
    <location>
        <begin position="662"/>
        <end position="689"/>
    </location>
</feature>
<evidence type="ECO:0000313" key="10">
    <source>
        <dbReference type="Proteomes" id="UP000826271"/>
    </source>
</evidence>
<feature type="coiled-coil region" evidence="5">
    <location>
        <begin position="856"/>
        <end position="975"/>
    </location>
</feature>
<dbReference type="AlphaFoldDB" id="A0AAV6WI02"/>
<feature type="compositionally biased region" description="Basic and acidic residues" evidence="6">
    <location>
        <begin position="733"/>
        <end position="753"/>
    </location>
</feature>
<evidence type="ECO:0000256" key="1">
    <source>
        <dbReference type="ARBA" id="ARBA00004167"/>
    </source>
</evidence>
<dbReference type="Pfam" id="PF04576">
    <property type="entry name" value="Zein-binding"/>
    <property type="match status" value="1"/>
</dbReference>
<keyword evidence="10" id="KW-1185">Reference proteome</keyword>
<evidence type="ECO:0000256" key="4">
    <source>
        <dbReference type="ARBA" id="ARBA00023136"/>
    </source>
</evidence>
<dbReference type="GO" id="GO:0016020">
    <property type="term" value="C:membrane"/>
    <property type="evidence" value="ECO:0007669"/>
    <property type="project" value="UniProtKB-SubCell"/>
</dbReference>
<dbReference type="InterPro" id="IPR007656">
    <property type="entry name" value="GTD-bd"/>
</dbReference>
<feature type="compositionally biased region" description="Basic and acidic residues" evidence="6">
    <location>
        <begin position="497"/>
        <end position="515"/>
    </location>
</feature>
<reference evidence="9" key="1">
    <citation type="submission" date="2019-10" db="EMBL/GenBank/DDBJ databases">
        <authorList>
            <person name="Zhang R."/>
            <person name="Pan Y."/>
            <person name="Wang J."/>
            <person name="Ma R."/>
            <person name="Yu S."/>
        </authorList>
    </citation>
    <scope>NUCLEOTIDE SEQUENCE</scope>
    <source>
        <strain evidence="9">LA-IB0</strain>
        <tissue evidence="9">Leaf</tissue>
    </source>
</reference>
<feature type="region of interest" description="Disordered" evidence="6">
    <location>
        <begin position="658"/>
        <end position="690"/>
    </location>
</feature>
<dbReference type="GO" id="GO:0080115">
    <property type="term" value="F:myosin XI tail binding"/>
    <property type="evidence" value="ECO:0007669"/>
    <property type="project" value="UniProtKB-ARBA"/>
</dbReference>